<dbReference type="AlphaFoldDB" id="A0A5E4PH75"/>
<evidence type="ECO:0000256" key="6">
    <source>
        <dbReference type="ARBA" id="ARBA00022692"/>
    </source>
</evidence>
<evidence type="ECO:0000256" key="13">
    <source>
        <dbReference type="SAM" id="Phobius"/>
    </source>
</evidence>
<dbReference type="PIRSF" id="PIRSF000178">
    <property type="entry name" value="SDH_cyt_b560"/>
    <property type="match status" value="1"/>
</dbReference>
<dbReference type="InterPro" id="IPR000701">
    <property type="entry name" value="SuccDH_FuR_B_TM-su"/>
</dbReference>
<dbReference type="OrthoDB" id="9799441at2"/>
<keyword evidence="9 12" id="KW-0408">Iron</keyword>
<name>A0A5E4PH75_9COXI</name>
<reference evidence="14 15" key="1">
    <citation type="submission" date="2019-08" db="EMBL/GenBank/DDBJ databases">
        <authorList>
            <person name="Guy L."/>
        </authorList>
    </citation>
    <scope>NUCLEOTIDE SEQUENCE [LARGE SCALE GENOMIC DNA]</scope>
    <source>
        <strain evidence="14 15">SGT-108</strain>
    </source>
</reference>
<keyword evidence="8 13" id="KW-1133">Transmembrane helix</keyword>
<comment type="subunit">
    <text evidence="11">Part of an enzyme complex containing four subunits: a flavoprotein, an iron-sulfur protein, plus two membrane-anchoring proteins, SdhC and SdhD. The complex can form homotrimers.</text>
</comment>
<evidence type="ECO:0000256" key="1">
    <source>
        <dbReference type="ARBA" id="ARBA00004050"/>
    </source>
</evidence>
<evidence type="ECO:0000256" key="11">
    <source>
        <dbReference type="ARBA" id="ARBA00025912"/>
    </source>
</evidence>
<dbReference type="Proteomes" id="UP000324194">
    <property type="component" value="Chromosome 1"/>
</dbReference>
<keyword evidence="10 13" id="KW-0472">Membrane</keyword>
<dbReference type="PANTHER" id="PTHR10978">
    <property type="entry name" value="SUCCINATE DEHYDROGENASE CYTOCHROME B560 SUBUNIT"/>
    <property type="match status" value="1"/>
</dbReference>
<keyword evidence="7 12" id="KW-0479">Metal-binding</keyword>
<evidence type="ECO:0000256" key="2">
    <source>
        <dbReference type="ARBA" id="ARBA00004370"/>
    </source>
</evidence>
<feature type="binding site" description="axial binding residue" evidence="12">
    <location>
        <position position="79"/>
    </location>
    <ligand>
        <name>heme</name>
        <dbReference type="ChEBI" id="CHEBI:30413"/>
        <note>ligand shared with second transmembrane subunit</note>
    </ligand>
    <ligandPart>
        <name>Fe</name>
        <dbReference type="ChEBI" id="CHEBI:18248"/>
    </ligandPart>
</feature>
<dbReference type="Pfam" id="PF01127">
    <property type="entry name" value="Sdh_cyt"/>
    <property type="match status" value="1"/>
</dbReference>
<evidence type="ECO:0000313" key="14">
    <source>
        <dbReference type="EMBL" id="VVC75945.1"/>
    </source>
</evidence>
<feature type="transmembrane region" description="Helical" evidence="13">
    <location>
        <begin position="103"/>
        <end position="122"/>
    </location>
</feature>
<dbReference type="NCBIfam" id="TIGR02970">
    <property type="entry name" value="succ_dehyd_cytB"/>
    <property type="match status" value="1"/>
</dbReference>
<gene>
    <name evidence="14" type="primary">sdhC</name>
    <name evidence="14" type="ORF">AQUSIP_12460</name>
</gene>
<sequence length="123" mass="14026">MNHSRPKNLNLFTIHFPIPAIVSILHRVSGAFLFLLIPVALWGLEYSLTVSGFDDLQRLLGSPWVKIIFWLLFIPFCFHLVAGVRHLLSDIHIGDTLKLGRSMAWATFVIFGLFVILAGIWIW</sequence>
<dbReference type="PANTHER" id="PTHR10978:SF5">
    <property type="entry name" value="SUCCINATE DEHYDROGENASE CYTOCHROME B560 SUBUNIT, MITOCHONDRIAL"/>
    <property type="match status" value="1"/>
</dbReference>
<comment type="function">
    <text evidence="1">Membrane-anchoring subunit of succinate dehydrogenase (SDH).</text>
</comment>
<dbReference type="CDD" id="cd03499">
    <property type="entry name" value="SQR_TypeC_SdhC"/>
    <property type="match status" value="1"/>
</dbReference>
<dbReference type="GO" id="GO:0009055">
    <property type="term" value="F:electron transfer activity"/>
    <property type="evidence" value="ECO:0007669"/>
    <property type="project" value="InterPro"/>
</dbReference>
<evidence type="ECO:0000256" key="5">
    <source>
        <dbReference type="ARBA" id="ARBA00022617"/>
    </source>
</evidence>
<accession>A0A5E4PH75</accession>
<dbReference type="GO" id="GO:0005886">
    <property type="term" value="C:plasma membrane"/>
    <property type="evidence" value="ECO:0007669"/>
    <property type="project" value="TreeGrafter"/>
</dbReference>
<keyword evidence="5 12" id="KW-0349">Heme</keyword>
<organism evidence="14 15">
    <name type="scientific">Aquicella siphonis</name>
    <dbReference type="NCBI Taxonomy" id="254247"/>
    <lineage>
        <taxon>Bacteria</taxon>
        <taxon>Pseudomonadati</taxon>
        <taxon>Pseudomonadota</taxon>
        <taxon>Gammaproteobacteria</taxon>
        <taxon>Legionellales</taxon>
        <taxon>Coxiellaceae</taxon>
        <taxon>Aquicella</taxon>
    </lineage>
</organism>
<evidence type="ECO:0000313" key="15">
    <source>
        <dbReference type="Proteomes" id="UP000324194"/>
    </source>
</evidence>
<dbReference type="InterPro" id="IPR014314">
    <property type="entry name" value="Succ_DH_cytb556"/>
</dbReference>
<dbReference type="KEGG" id="asip:AQUSIP_12460"/>
<protein>
    <recommendedName>
        <fullName evidence="4">Succinate dehydrogenase cytochrome b556 subunit</fullName>
    </recommendedName>
</protein>
<evidence type="ECO:0000256" key="9">
    <source>
        <dbReference type="ARBA" id="ARBA00023004"/>
    </source>
</evidence>
<evidence type="ECO:0000256" key="10">
    <source>
        <dbReference type="ARBA" id="ARBA00023136"/>
    </source>
</evidence>
<dbReference type="EMBL" id="LR699119">
    <property type="protein sequence ID" value="VVC75945.1"/>
    <property type="molecule type" value="Genomic_DNA"/>
</dbReference>
<keyword evidence="6 13" id="KW-0812">Transmembrane</keyword>
<dbReference type="Gene3D" id="1.20.1300.10">
    <property type="entry name" value="Fumarate reductase/succinate dehydrogenase, transmembrane subunit"/>
    <property type="match status" value="1"/>
</dbReference>
<keyword evidence="15" id="KW-1185">Reference proteome</keyword>
<dbReference type="SUPFAM" id="SSF81343">
    <property type="entry name" value="Fumarate reductase respiratory complex transmembrane subunits"/>
    <property type="match status" value="1"/>
</dbReference>
<dbReference type="GO" id="GO:0046872">
    <property type="term" value="F:metal ion binding"/>
    <property type="evidence" value="ECO:0007669"/>
    <property type="project" value="UniProtKB-KW"/>
</dbReference>
<dbReference type="InterPro" id="IPR034804">
    <property type="entry name" value="SQR/QFR_C/D"/>
</dbReference>
<proteinExistence type="inferred from homology"/>
<evidence type="ECO:0000256" key="4">
    <source>
        <dbReference type="ARBA" id="ARBA00020076"/>
    </source>
</evidence>
<evidence type="ECO:0000256" key="8">
    <source>
        <dbReference type="ARBA" id="ARBA00022989"/>
    </source>
</evidence>
<feature type="transmembrane region" description="Helical" evidence="13">
    <location>
        <begin position="21"/>
        <end position="44"/>
    </location>
</feature>
<evidence type="ECO:0000256" key="7">
    <source>
        <dbReference type="ARBA" id="ARBA00022723"/>
    </source>
</evidence>
<evidence type="ECO:0000256" key="12">
    <source>
        <dbReference type="PIRSR" id="PIRSR000178-1"/>
    </source>
</evidence>
<dbReference type="RefSeq" id="WP_148339210.1">
    <property type="nucleotide sequence ID" value="NZ_LR699119.1"/>
</dbReference>
<feature type="transmembrane region" description="Helical" evidence="13">
    <location>
        <begin position="64"/>
        <end position="82"/>
    </location>
</feature>
<dbReference type="GO" id="GO:0006099">
    <property type="term" value="P:tricarboxylic acid cycle"/>
    <property type="evidence" value="ECO:0007669"/>
    <property type="project" value="InterPro"/>
</dbReference>
<comment type="similarity">
    <text evidence="3">Belongs to the cytochrome b560 family.</text>
</comment>
<comment type="subcellular location">
    <subcellularLocation>
        <location evidence="2">Membrane</location>
    </subcellularLocation>
</comment>
<comment type="cofactor">
    <cofactor evidence="12">
        <name>heme</name>
        <dbReference type="ChEBI" id="CHEBI:30413"/>
    </cofactor>
    <text evidence="12">The heme is bound between the two transmembrane subunits.</text>
</comment>
<evidence type="ECO:0000256" key="3">
    <source>
        <dbReference type="ARBA" id="ARBA00007244"/>
    </source>
</evidence>